<dbReference type="Proteomes" id="UP000636793">
    <property type="component" value="Unassembled WGS sequence"/>
</dbReference>
<dbReference type="PROSITE" id="PS51186">
    <property type="entry name" value="GNAT"/>
    <property type="match status" value="4"/>
</dbReference>
<evidence type="ECO:0000313" key="3">
    <source>
        <dbReference type="Proteomes" id="UP000636793"/>
    </source>
</evidence>
<dbReference type="SUPFAM" id="SSF55729">
    <property type="entry name" value="Acyl-CoA N-acyltransferases (Nat)"/>
    <property type="match status" value="4"/>
</dbReference>
<gene>
    <name evidence="2" type="ORF">GCM10011492_32560</name>
</gene>
<sequence>MAAGMPTFPDDVPELTDGRVTLRAHRDSDVPRIVENCRDGETRRWLTLPQPYDEADAREFLAKIRSRWEDDAAHYWAIEFGGVYVGTINLHRRSPASRELGYNLHPDARGKGVMTGATRLVLRHAFDDLGLRTVTWQAARGNWGSRRIAWATGFTVDGTWPDQGIDGPGLPEDRWIGHASARGWTGRPGHPWWEPAVLEGSGLRLRPWRDDDIVYERDELSRSMVTDMQPAPADYSEWLLRRRERMADGEGVFWCIAEKATDKPLGYVQVRHLDIDFTLGNGELGYWLYPHARGRGVMSTAVDLVRQHAFAPRADLAGTHGLGLHRLQAGSDLANTASARVLRRSGFQCWGTERSVIARDDREPSDALNWELLATDDVDAQRVSPNIVPIIDRDGIRLRPWRDDDVSYLPDEVDEVAKRYMPLAAQVTKTSFAGWIARQRGFIDQGYVVSWCVADATTDAPLGNIAIFNIGDRTATSGEVGYWLLPAARGQGVLASALEAVVTHAFSPAEAGGLGLTRLFAETDLDNHASRSLLRGAGFRQWGQDRQAYTAADGRITDGAYFELLVTDARETQRSVLPPVLDFPDVRLRPLRRGDAAAVARTWAEPQVRRWLSIPQDDLEQRAEDHVARNRHVDITAHGSWWVICGSGEGDFAGMIGLQNFADGNAEAGYWLSAGARGQGLATHALDAVCSYAFMPAAKGGLGLRRLRLGVAVGNDASVAVAKRCDFEQIGRARSAELLGDGSVVDLLLFDRLAPGVH</sequence>
<feature type="domain" description="N-acetyltransferase" evidence="1">
    <location>
        <begin position="203"/>
        <end position="375"/>
    </location>
</feature>
<feature type="domain" description="N-acetyltransferase" evidence="1">
    <location>
        <begin position="586"/>
        <end position="751"/>
    </location>
</feature>
<feature type="domain" description="N-acetyltransferase" evidence="1">
    <location>
        <begin position="396"/>
        <end position="567"/>
    </location>
</feature>
<dbReference type="InterPro" id="IPR016181">
    <property type="entry name" value="Acyl_CoA_acyltransferase"/>
</dbReference>
<dbReference type="InterPro" id="IPR000182">
    <property type="entry name" value="GNAT_dom"/>
</dbReference>
<accession>A0A916TBN0</accession>
<comment type="caution">
    <text evidence="2">The sequence shown here is derived from an EMBL/GenBank/DDBJ whole genome shotgun (WGS) entry which is preliminary data.</text>
</comment>
<dbReference type="EMBL" id="BMHI01000005">
    <property type="protein sequence ID" value="GGB39278.1"/>
    <property type="molecule type" value="Genomic_DNA"/>
</dbReference>
<evidence type="ECO:0000259" key="1">
    <source>
        <dbReference type="PROSITE" id="PS51186"/>
    </source>
</evidence>
<reference evidence="2" key="2">
    <citation type="submission" date="2020-09" db="EMBL/GenBank/DDBJ databases">
        <authorList>
            <person name="Sun Q."/>
            <person name="Zhou Y."/>
        </authorList>
    </citation>
    <scope>NUCLEOTIDE SEQUENCE</scope>
    <source>
        <strain evidence="2">CGMCC 1.15085</strain>
    </source>
</reference>
<name>A0A916TBN0_9MICO</name>
<keyword evidence="3" id="KW-1185">Reference proteome</keyword>
<dbReference type="Gene3D" id="3.40.630.30">
    <property type="match status" value="4"/>
</dbReference>
<proteinExistence type="predicted"/>
<evidence type="ECO:0000313" key="2">
    <source>
        <dbReference type="EMBL" id="GGB39278.1"/>
    </source>
</evidence>
<dbReference type="Pfam" id="PF13302">
    <property type="entry name" value="Acetyltransf_3"/>
    <property type="match status" value="4"/>
</dbReference>
<feature type="domain" description="N-acetyltransferase" evidence="1">
    <location>
        <begin position="20"/>
        <end position="177"/>
    </location>
</feature>
<dbReference type="GO" id="GO:0016747">
    <property type="term" value="F:acyltransferase activity, transferring groups other than amino-acyl groups"/>
    <property type="evidence" value="ECO:0007669"/>
    <property type="project" value="InterPro"/>
</dbReference>
<dbReference type="InterPro" id="IPR051531">
    <property type="entry name" value="N-acetyltransferase"/>
</dbReference>
<protein>
    <recommendedName>
        <fullName evidence="1">N-acetyltransferase domain-containing protein</fullName>
    </recommendedName>
</protein>
<dbReference type="AlphaFoldDB" id="A0A916TBN0"/>
<organism evidence="2 3">
    <name type="scientific">Flexivirga endophytica</name>
    <dbReference type="NCBI Taxonomy" id="1849103"/>
    <lineage>
        <taxon>Bacteria</taxon>
        <taxon>Bacillati</taxon>
        <taxon>Actinomycetota</taxon>
        <taxon>Actinomycetes</taxon>
        <taxon>Micrococcales</taxon>
        <taxon>Dermacoccaceae</taxon>
        <taxon>Flexivirga</taxon>
    </lineage>
</organism>
<dbReference type="PANTHER" id="PTHR43792">
    <property type="entry name" value="GNAT FAMILY, PUTATIVE (AFU_ORTHOLOGUE AFUA_3G00765)-RELATED-RELATED"/>
    <property type="match status" value="1"/>
</dbReference>
<reference evidence="2" key="1">
    <citation type="journal article" date="2014" name="Int. J. Syst. Evol. Microbiol.">
        <title>Complete genome sequence of Corynebacterium casei LMG S-19264T (=DSM 44701T), isolated from a smear-ripened cheese.</title>
        <authorList>
            <consortium name="US DOE Joint Genome Institute (JGI-PGF)"/>
            <person name="Walter F."/>
            <person name="Albersmeier A."/>
            <person name="Kalinowski J."/>
            <person name="Ruckert C."/>
        </authorList>
    </citation>
    <scope>NUCLEOTIDE SEQUENCE</scope>
    <source>
        <strain evidence="2">CGMCC 1.15085</strain>
    </source>
</reference>